<sequence length="236" mass="27166">MKSVINNFEYIEILDENINMNFSTAKNGLDFNMNTENGLNNLENIKDWFNVNKVGYLKQTHSDNILVYDGLMHDGDAIITDKPNVAVGVFTADCVPILIYSKKRNVIAAVHSGWKGTLSQIVLKTVKKLINEYDVDLDDIKVCIGPHNRSCCYDFGEETVKKFYEVDIYKNIHIYENGKLDLKKCIVKQLLSLGLIENNIKDVNVCTFCNNEYDLFSYRKHKEDSGRMFSFIFFKV</sequence>
<evidence type="ECO:0000313" key="13">
    <source>
        <dbReference type="Proteomes" id="UP000192468"/>
    </source>
</evidence>
<dbReference type="OrthoDB" id="4279at2"/>
<dbReference type="SUPFAM" id="SSF64438">
    <property type="entry name" value="CNF1/YfiH-like putative cysteine hydrolases"/>
    <property type="match status" value="1"/>
</dbReference>
<evidence type="ECO:0000256" key="9">
    <source>
        <dbReference type="ARBA" id="ARBA00048968"/>
    </source>
</evidence>
<dbReference type="GO" id="GO:0017061">
    <property type="term" value="F:S-methyl-5-thioadenosine phosphorylase activity"/>
    <property type="evidence" value="ECO:0007669"/>
    <property type="project" value="UniProtKB-EC"/>
</dbReference>
<evidence type="ECO:0000256" key="3">
    <source>
        <dbReference type="ARBA" id="ARBA00007353"/>
    </source>
</evidence>
<dbReference type="AlphaFoldDB" id="A0A1W1XCE9"/>
<organism evidence="12 13">
    <name type="scientific">Clostridium acidisoli DSM 12555</name>
    <dbReference type="NCBI Taxonomy" id="1121291"/>
    <lineage>
        <taxon>Bacteria</taxon>
        <taxon>Bacillati</taxon>
        <taxon>Bacillota</taxon>
        <taxon>Clostridia</taxon>
        <taxon>Eubacteriales</taxon>
        <taxon>Clostridiaceae</taxon>
        <taxon>Clostridium</taxon>
    </lineage>
</organism>
<dbReference type="Pfam" id="PF02578">
    <property type="entry name" value="Cu-oxidase_4"/>
    <property type="match status" value="1"/>
</dbReference>
<dbReference type="Gene3D" id="3.60.140.10">
    <property type="entry name" value="CNF1/YfiH-like putative cysteine hydrolases"/>
    <property type="match status" value="1"/>
</dbReference>
<keyword evidence="6" id="KW-0378">Hydrolase</keyword>
<protein>
    <recommendedName>
        <fullName evidence="11">Purine nucleoside phosphorylase</fullName>
    </recommendedName>
</protein>
<gene>
    <name evidence="12" type="ORF">SAMN02745134_01340</name>
</gene>
<dbReference type="GO" id="GO:0016787">
    <property type="term" value="F:hydrolase activity"/>
    <property type="evidence" value="ECO:0007669"/>
    <property type="project" value="UniProtKB-KW"/>
</dbReference>
<name>A0A1W1XCE9_9CLOT</name>
<dbReference type="EMBL" id="FWXH01000003">
    <property type="protein sequence ID" value="SMC21549.1"/>
    <property type="molecule type" value="Genomic_DNA"/>
</dbReference>
<evidence type="ECO:0000256" key="7">
    <source>
        <dbReference type="ARBA" id="ARBA00022833"/>
    </source>
</evidence>
<dbReference type="STRING" id="1121291.SAMN02745134_01340"/>
<keyword evidence="4" id="KW-0808">Transferase</keyword>
<comment type="similarity">
    <text evidence="3 11">Belongs to the purine nucleoside phosphorylase YfiH/LACC1 family.</text>
</comment>
<keyword evidence="7" id="KW-0862">Zinc</keyword>
<keyword evidence="13" id="KW-1185">Reference proteome</keyword>
<dbReference type="Proteomes" id="UP000192468">
    <property type="component" value="Unassembled WGS sequence"/>
</dbReference>
<keyword evidence="5" id="KW-0479">Metal-binding</keyword>
<comment type="function">
    <text evidence="2">Purine nucleoside enzyme that catalyzes the phosphorolysis of adenosine and inosine nucleosides, yielding D-ribose 1-phosphate and the respective free bases, adenine and hypoxanthine. Also catalyzes the phosphorolysis of S-methyl-5'-thioadenosine into adenine and S-methyl-5-thio-alpha-D-ribose 1-phosphate. Also has adenosine deaminase activity.</text>
</comment>
<dbReference type="CDD" id="cd16833">
    <property type="entry name" value="YfiH"/>
    <property type="match status" value="1"/>
</dbReference>
<comment type="catalytic activity">
    <reaction evidence="9">
        <text>adenosine + phosphate = alpha-D-ribose 1-phosphate + adenine</text>
        <dbReference type="Rhea" id="RHEA:27642"/>
        <dbReference type="ChEBI" id="CHEBI:16335"/>
        <dbReference type="ChEBI" id="CHEBI:16708"/>
        <dbReference type="ChEBI" id="CHEBI:43474"/>
        <dbReference type="ChEBI" id="CHEBI:57720"/>
        <dbReference type="EC" id="2.4.2.1"/>
    </reaction>
    <physiologicalReaction direction="left-to-right" evidence="9">
        <dbReference type="Rhea" id="RHEA:27643"/>
    </physiologicalReaction>
</comment>
<evidence type="ECO:0000256" key="8">
    <source>
        <dbReference type="ARBA" id="ARBA00047989"/>
    </source>
</evidence>
<dbReference type="NCBIfam" id="TIGR00726">
    <property type="entry name" value="peptidoglycan editing factor PgeF"/>
    <property type="match status" value="1"/>
</dbReference>
<accession>A0A1W1XCE9</accession>
<evidence type="ECO:0000256" key="10">
    <source>
        <dbReference type="ARBA" id="ARBA00049893"/>
    </source>
</evidence>
<proteinExistence type="inferred from homology"/>
<comment type="catalytic activity">
    <reaction evidence="10">
        <text>S-methyl-5'-thioadenosine + phosphate = 5-(methylsulfanyl)-alpha-D-ribose 1-phosphate + adenine</text>
        <dbReference type="Rhea" id="RHEA:11852"/>
        <dbReference type="ChEBI" id="CHEBI:16708"/>
        <dbReference type="ChEBI" id="CHEBI:17509"/>
        <dbReference type="ChEBI" id="CHEBI:43474"/>
        <dbReference type="ChEBI" id="CHEBI:58533"/>
        <dbReference type="EC" id="2.4.2.28"/>
    </reaction>
    <physiologicalReaction direction="left-to-right" evidence="10">
        <dbReference type="Rhea" id="RHEA:11853"/>
    </physiologicalReaction>
</comment>
<dbReference type="InterPro" id="IPR003730">
    <property type="entry name" value="Cu_polyphenol_OxRdtase"/>
</dbReference>
<dbReference type="PANTHER" id="PTHR30616:SF2">
    <property type="entry name" value="PURINE NUCLEOSIDE PHOSPHORYLASE LACC1"/>
    <property type="match status" value="1"/>
</dbReference>
<evidence type="ECO:0000256" key="1">
    <source>
        <dbReference type="ARBA" id="ARBA00000553"/>
    </source>
</evidence>
<dbReference type="PANTHER" id="PTHR30616">
    <property type="entry name" value="UNCHARACTERIZED PROTEIN YFIH"/>
    <property type="match status" value="1"/>
</dbReference>
<dbReference type="RefSeq" id="WP_084114835.1">
    <property type="nucleotide sequence ID" value="NZ_FWXH01000003.1"/>
</dbReference>
<evidence type="ECO:0000313" key="12">
    <source>
        <dbReference type="EMBL" id="SMC21549.1"/>
    </source>
</evidence>
<dbReference type="InterPro" id="IPR011324">
    <property type="entry name" value="Cytotoxic_necrot_fac-like_cat"/>
</dbReference>
<evidence type="ECO:0000256" key="11">
    <source>
        <dbReference type="RuleBase" id="RU361274"/>
    </source>
</evidence>
<reference evidence="12 13" key="1">
    <citation type="submission" date="2017-04" db="EMBL/GenBank/DDBJ databases">
        <authorList>
            <person name="Afonso C.L."/>
            <person name="Miller P.J."/>
            <person name="Scott M.A."/>
            <person name="Spackman E."/>
            <person name="Goraichik I."/>
            <person name="Dimitrov K.M."/>
            <person name="Suarez D.L."/>
            <person name="Swayne D.E."/>
        </authorList>
    </citation>
    <scope>NUCLEOTIDE SEQUENCE [LARGE SCALE GENOMIC DNA]</scope>
    <source>
        <strain evidence="12 13">DSM 12555</strain>
    </source>
</reference>
<dbReference type="InterPro" id="IPR038371">
    <property type="entry name" value="Cu_polyphenol_OxRdtase_sf"/>
</dbReference>
<evidence type="ECO:0000256" key="4">
    <source>
        <dbReference type="ARBA" id="ARBA00022679"/>
    </source>
</evidence>
<comment type="catalytic activity">
    <reaction evidence="1">
        <text>inosine + phosphate = alpha-D-ribose 1-phosphate + hypoxanthine</text>
        <dbReference type="Rhea" id="RHEA:27646"/>
        <dbReference type="ChEBI" id="CHEBI:17368"/>
        <dbReference type="ChEBI" id="CHEBI:17596"/>
        <dbReference type="ChEBI" id="CHEBI:43474"/>
        <dbReference type="ChEBI" id="CHEBI:57720"/>
        <dbReference type="EC" id="2.4.2.1"/>
    </reaction>
    <physiologicalReaction direction="left-to-right" evidence="1">
        <dbReference type="Rhea" id="RHEA:27647"/>
    </physiologicalReaction>
</comment>
<comment type="catalytic activity">
    <reaction evidence="8">
        <text>adenosine + H2O + H(+) = inosine + NH4(+)</text>
        <dbReference type="Rhea" id="RHEA:24408"/>
        <dbReference type="ChEBI" id="CHEBI:15377"/>
        <dbReference type="ChEBI" id="CHEBI:15378"/>
        <dbReference type="ChEBI" id="CHEBI:16335"/>
        <dbReference type="ChEBI" id="CHEBI:17596"/>
        <dbReference type="ChEBI" id="CHEBI:28938"/>
        <dbReference type="EC" id="3.5.4.4"/>
    </reaction>
    <physiologicalReaction direction="left-to-right" evidence="8">
        <dbReference type="Rhea" id="RHEA:24409"/>
    </physiologicalReaction>
</comment>
<evidence type="ECO:0000256" key="6">
    <source>
        <dbReference type="ARBA" id="ARBA00022801"/>
    </source>
</evidence>
<dbReference type="GO" id="GO:0005507">
    <property type="term" value="F:copper ion binding"/>
    <property type="evidence" value="ECO:0007669"/>
    <property type="project" value="TreeGrafter"/>
</dbReference>
<evidence type="ECO:0000256" key="2">
    <source>
        <dbReference type="ARBA" id="ARBA00003215"/>
    </source>
</evidence>
<evidence type="ECO:0000256" key="5">
    <source>
        <dbReference type="ARBA" id="ARBA00022723"/>
    </source>
</evidence>